<dbReference type="InterPro" id="IPR010982">
    <property type="entry name" value="Lambda_DNA-bd_dom_sf"/>
</dbReference>
<comment type="caution">
    <text evidence="2">The sequence shown here is derived from an EMBL/GenBank/DDBJ whole genome shotgun (WGS) entry which is preliminary data.</text>
</comment>
<dbReference type="EMBL" id="JAJEKE010000028">
    <property type="protein sequence ID" value="MCQ1531730.1"/>
    <property type="molecule type" value="Genomic_DNA"/>
</dbReference>
<organism evidence="2 3">
    <name type="scientific">Lutispora saccharofermentans</name>
    <dbReference type="NCBI Taxonomy" id="3024236"/>
    <lineage>
        <taxon>Bacteria</taxon>
        <taxon>Bacillati</taxon>
        <taxon>Bacillota</taxon>
        <taxon>Clostridia</taxon>
        <taxon>Lutisporales</taxon>
        <taxon>Lutisporaceae</taxon>
        <taxon>Lutispora</taxon>
    </lineage>
</organism>
<reference evidence="2 3" key="1">
    <citation type="submission" date="2021-10" db="EMBL/GenBank/DDBJ databases">
        <title>Lutispora strain m25 sp. nov., a thermophilic, non-spore-forming bacterium isolated from a lab-scale methanogenic bioreactor digesting anaerobic sludge.</title>
        <authorList>
            <person name="El Houari A."/>
            <person name="Mcdonald J."/>
        </authorList>
    </citation>
    <scope>NUCLEOTIDE SEQUENCE [LARGE SCALE GENOMIC DNA]</scope>
    <source>
        <strain evidence="3">m25</strain>
    </source>
</reference>
<evidence type="ECO:0000313" key="2">
    <source>
        <dbReference type="EMBL" id="MCQ1531730.1"/>
    </source>
</evidence>
<accession>A0ABT1NKD7</accession>
<dbReference type="Gene3D" id="1.10.260.40">
    <property type="entry name" value="lambda repressor-like DNA-binding domains"/>
    <property type="match status" value="1"/>
</dbReference>
<dbReference type="RefSeq" id="WP_255229293.1">
    <property type="nucleotide sequence ID" value="NZ_JAJEKE010000028.1"/>
</dbReference>
<proteinExistence type="predicted"/>
<protein>
    <submittedName>
        <fullName evidence="2">Helix-turn-helix domain-containing protein</fullName>
    </submittedName>
</protein>
<keyword evidence="3" id="KW-1185">Reference proteome</keyword>
<evidence type="ECO:0000259" key="1">
    <source>
        <dbReference type="PROSITE" id="PS50943"/>
    </source>
</evidence>
<feature type="domain" description="HTH cro/C1-type" evidence="1">
    <location>
        <begin position="12"/>
        <end position="66"/>
    </location>
</feature>
<dbReference type="CDD" id="cd00093">
    <property type="entry name" value="HTH_XRE"/>
    <property type="match status" value="1"/>
</dbReference>
<evidence type="ECO:0000313" key="3">
    <source>
        <dbReference type="Proteomes" id="UP001651880"/>
    </source>
</evidence>
<dbReference type="Proteomes" id="UP001651880">
    <property type="component" value="Unassembled WGS sequence"/>
</dbReference>
<name>A0ABT1NKD7_9FIRM</name>
<gene>
    <name evidence="2" type="ORF">LJD61_19615</name>
</gene>
<dbReference type="PROSITE" id="PS50943">
    <property type="entry name" value="HTH_CROC1"/>
    <property type="match status" value="1"/>
</dbReference>
<dbReference type="SMART" id="SM00530">
    <property type="entry name" value="HTH_XRE"/>
    <property type="match status" value="1"/>
</dbReference>
<sequence>MLDRFEGIGERLSLMLKLNKITQKEACELTGISKNAMSNYVNGNRIPESLMLYKLAKLFRTSMEWILTGKNLAFDESSESFKAYLRGTAEEIIKRYAHLEPWGKNNPISNEKKFDMVNEIVNLLEAYLKHNPGNSRVLVLTHYEYNSIIKFKQLSMEDKLALEEFVNVKLRLAGEYNTGNGINTP</sequence>
<dbReference type="SUPFAM" id="SSF47413">
    <property type="entry name" value="lambda repressor-like DNA-binding domains"/>
    <property type="match status" value="1"/>
</dbReference>
<dbReference type="Pfam" id="PF12844">
    <property type="entry name" value="HTH_19"/>
    <property type="match status" value="1"/>
</dbReference>
<dbReference type="InterPro" id="IPR001387">
    <property type="entry name" value="Cro/C1-type_HTH"/>
</dbReference>